<dbReference type="PANTHER" id="PTHR34220:SF7">
    <property type="entry name" value="SENSOR HISTIDINE KINASE YPDA"/>
    <property type="match status" value="1"/>
</dbReference>
<evidence type="ECO:0000313" key="4">
    <source>
        <dbReference type="Proteomes" id="UP001168528"/>
    </source>
</evidence>
<evidence type="ECO:0000256" key="1">
    <source>
        <dbReference type="SAM" id="Phobius"/>
    </source>
</evidence>
<name>A0ABT8RHV3_9BACT</name>
<keyword evidence="4" id="KW-1185">Reference proteome</keyword>
<reference evidence="3" key="1">
    <citation type="submission" date="2023-07" db="EMBL/GenBank/DDBJ databases">
        <title>The genome sequence of Rhodocytophaga aerolata KACC 12507.</title>
        <authorList>
            <person name="Zhang X."/>
        </authorList>
    </citation>
    <scope>NUCLEOTIDE SEQUENCE</scope>
    <source>
        <strain evidence="3">KACC 12507</strain>
    </source>
</reference>
<dbReference type="InterPro" id="IPR010559">
    <property type="entry name" value="Sig_transdc_His_kin_internal"/>
</dbReference>
<evidence type="ECO:0000259" key="2">
    <source>
        <dbReference type="Pfam" id="PF06580"/>
    </source>
</evidence>
<feature type="domain" description="Signal transduction histidine kinase internal region" evidence="2">
    <location>
        <begin position="67"/>
        <end position="145"/>
    </location>
</feature>
<organism evidence="3 4">
    <name type="scientific">Rhodocytophaga aerolata</name>
    <dbReference type="NCBI Taxonomy" id="455078"/>
    <lineage>
        <taxon>Bacteria</taxon>
        <taxon>Pseudomonadati</taxon>
        <taxon>Bacteroidota</taxon>
        <taxon>Cytophagia</taxon>
        <taxon>Cytophagales</taxon>
        <taxon>Rhodocytophagaceae</taxon>
        <taxon>Rhodocytophaga</taxon>
    </lineage>
</organism>
<keyword evidence="1" id="KW-0472">Membrane</keyword>
<dbReference type="Gene3D" id="3.30.565.10">
    <property type="entry name" value="Histidine kinase-like ATPase, C-terminal domain"/>
    <property type="match status" value="1"/>
</dbReference>
<keyword evidence="1" id="KW-1133">Transmembrane helix</keyword>
<dbReference type="Pfam" id="PF06580">
    <property type="entry name" value="His_kinase"/>
    <property type="match status" value="1"/>
</dbReference>
<protein>
    <submittedName>
        <fullName evidence="3">Histidine kinase</fullName>
    </submittedName>
</protein>
<gene>
    <name evidence="3" type="ORF">Q0590_31030</name>
</gene>
<evidence type="ECO:0000313" key="3">
    <source>
        <dbReference type="EMBL" id="MDO1450748.1"/>
    </source>
</evidence>
<comment type="caution">
    <text evidence="3">The sequence shown here is derived from an EMBL/GenBank/DDBJ whole genome shotgun (WGS) entry which is preliminary data.</text>
</comment>
<dbReference type="PANTHER" id="PTHR34220">
    <property type="entry name" value="SENSOR HISTIDINE KINASE YPDA"/>
    <property type="match status" value="1"/>
</dbReference>
<feature type="transmembrane region" description="Helical" evidence="1">
    <location>
        <begin position="20"/>
        <end position="40"/>
    </location>
</feature>
<proteinExistence type="predicted"/>
<sequence length="253" mass="29974">MKPYLSPEEIYRSFESVYFFSIHFSLFIQYYLYGLAYWLAKDAIRNEREKRLIAEQQRRIEEDILRAELATLKAQINPHFLFNILSYFYTKSYRISEELSDGILKLSEILRYALRDTGERQVTLEEEVHNLKNFIAIHQKLFNNELCIEFNLSGDFNNKRILPLVLISFVENAFKHGQLTNSIDPLQIQLSAAQNHTHFYIKNKIGKTRKELSNGVGLNNIRRRLELAYKDNHKLCTIQEGQYYVCNLTIYDN</sequence>
<keyword evidence="1" id="KW-0812">Transmembrane</keyword>
<dbReference type="Proteomes" id="UP001168528">
    <property type="component" value="Unassembled WGS sequence"/>
</dbReference>
<keyword evidence="3" id="KW-0808">Transferase</keyword>
<dbReference type="RefSeq" id="WP_302041546.1">
    <property type="nucleotide sequence ID" value="NZ_JAUKPO010000035.1"/>
</dbReference>
<keyword evidence="3" id="KW-0418">Kinase</keyword>
<dbReference type="EMBL" id="JAUKPO010000035">
    <property type="protein sequence ID" value="MDO1450748.1"/>
    <property type="molecule type" value="Genomic_DNA"/>
</dbReference>
<dbReference type="GO" id="GO:0016301">
    <property type="term" value="F:kinase activity"/>
    <property type="evidence" value="ECO:0007669"/>
    <property type="project" value="UniProtKB-KW"/>
</dbReference>
<dbReference type="InterPro" id="IPR050640">
    <property type="entry name" value="Bact_2-comp_sensor_kinase"/>
</dbReference>
<accession>A0ABT8RHV3</accession>
<dbReference type="InterPro" id="IPR036890">
    <property type="entry name" value="HATPase_C_sf"/>
</dbReference>